<dbReference type="Gene3D" id="3.40.50.720">
    <property type="entry name" value="NAD(P)-binding Rossmann-like Domain"/>
    <property type="match status" value="1"/>
</dbReference>
<dbReference type="GO" id="GO:0000166">
    <property type="term" value="F:nucleotide binding"/>
    <property type="evidence" value="ECO:0007669"/>
    <property type="project" value="InterPro"/>
</dbReference>
<protein>
    <submittedName>
        <fullName evidence="3">Gfo/Idh/MocA family oxidoreductase</fullName>
    </submittedName>
</protein>
<organism evidence="3 4">
    <name type="scientific">Candidatus Caccalectryoclostridium excrementigallinarum</name>
    <dbReference type="NCBI Taxonomy" id="2840710"/>
    <lineage>
        <taxon>Bacteria</taxon>
        <taxon>Bacillati</taxon>
        <taxon>Bacillota</taxon>
        <taxon>Clostridia</taxon>
        <taxon>Christensenellales</taxon>
        <taxon>Christensenellaceae</taxon>
        <taxon>Christensenellaceae incertae sedis</taxon>
        <taxon>Candidatus Caccalectryoclostridium</taxon>
    </lineage>
</organism>
<dbReference type="Pfam" id="PF01408">
    <property type="entry name" value="GFO_IDH_MocA"/>
    <property type="match status" value="1"/>
</dbReference>
<accession>A0A9D1SKC1</accession>
<dbReference type="InterPro" id="IPR036291">
    <property type="entry name" value="NAD(P)-bd_dom_sf"/>
</dbReference>
<dbReference type="PANTHER" id="PTHR43249:SF1">
    <property type="entry name" value="D-GLUCOSIDE 3-DEHYDROGENASE"/>
    <property type="match status" value="1"/>
</dbReference>
<dbReference type="EMBL" id="DVNJ01000018">
    <property type="protein sequence ID" value="HIU62813.1"/>
    <property type="molecule type" value="Genomic_DNA"/>
</dbReference>
<dbReference type="AlphaFoldDB" id="A0A9D1SKC1"/>
<dbReference type="Pfam" id="PF22725">
    <property type="entry name" value="GFO_IDH_MocA_C3"/>
    <property type="match status" value="1"/>
</dbReference>
<dbReference type="SUPFAM" id="SSF51735">
    <property type="entry name" value="NAD(P)-binding Rossmann-fold domains"/>
    <property type="match status" value="1"/>
</dbReference>
<dbReference type="SUPFAM" id="SSF55347">
    <property type="entry name" value="Glyceraldehyde-3-phosphate dehydrogenase-like, C-terminal domain"/>
    <property type="match status" value="1"/>
</dbReference>
<gene>
    <name evidence="3" type="ORF">IAB07_03475</name>
</gene>
<dbReference type="Gene3D" id="3.30.360.10">
    <property type="entry name" value="Dihydrodipicolinate Reductase, domain 2"/>
    <property type="match status" value="1"/>
</dbReference>
<dbReference type="InterPro" id="IPR000683">
    <property type="entry name" value="Gfo/Idh/MocA-like_OxRdtase_N"/>
</dbReference>
<dbReference type="Proteomes" id="UP000824145">
    <property type="component" value="Unassembled WGS sequence"/>
</dbReference>
<evidence type="ECO:0000313" key="4">
    <source>
        <dbReference type="Proteomes" id="UP000824145"/>
    </source>
</evidence>
<comment type="caution">
    <text evidence="3">The sequence shown here is derived from an EMBL/GenBank/DDBJ whole genome shotgun (WGS) entry which is preliminary data.</text>
</comment>
<dbReference type="InterPro" id="IPR055170">
    <property type="entry name" value="GFO_IDH_MocA-like_dom"/>
</dbReference>
<name>A0A9D1SKC1_9FIRM</name>
<reference evidence="3" key="1">
    <citation type="submission" date="2020-10" db="EMBL/GenBank/DDBJ databases">
        <authorList>
            <person name="Gilroy R."/>
        </authorList>
    </citation>
    <scope>NUCLEOTIDE SEQUENCE</scope>
    <source>
        <strain evidence="3">9366</strain>
    </source>
</reference>
<evidence type="ECO:0000313" key="3">
    <source>
        <dbReference type="EMBL" id="HIU62813.1"/>
    </source>
</evidence>
<dbReference type="InterPro" id="IPR052515">
    <property type="entry name" value="Gfo/Idh/MocA_Oxidoreductase"/>
</dbReference>
<proteinExistence type="predicted"/>
<evidence type="ECO:0000259" key="2">
    <source>
        <dbReference type="Pfam" id="PF22725"/>
    </source>
</evidence>
<sequence length="395" mass="43849">MDKVRYGIVGIGKQGGGYAAALAKGKDKNAVLAAVCDIDKVKLVNAARDWGVKTYENYEEMIKSGEIDAVIIDTPHYMHPVIGIAALEAGLHVLSDKPIGVYTKAVRELNECAARHPKQVFGVLYNQRTNSAYRKAKEIVESGRLGELKRIVWIITNWYRSQAYYDQGGWRGTWGGEGGGVLINQDPHQLDLFTWIAGKPVTRVWSTAETVGRKINVENDVTACCEFEGGASGVFITSTHEFPGTNRLEISGDKGKMVISGGGLKKLEFFENEMSEPEFSAKCAKEREAGIKRDWTTFKMKTKKTVYRQPLSEVITNAGVGQQMKIIRNFTLRVLGKCDKLIAPGCEGINGLMFSNAIHLSGWTGEVVKMPIDEDRYYEELQKRIDEEKVSGVKK</sequence>
<reference evidence="3" key="2">
    <citation type="journal article" date="2021" name="PeerJ">
        <title>Extensive microbial diversity within the chicken gut microbiome revealed by metagenomics and culture.</title>
        <authorList>
            <person name="Gilroy R."/>
            <person name="Ravi A."/>
            <person name="Getino M."/>
            <person name="Pursley I."/>
            <person name="Horton D.L."/>
            <person name="Alikhan N.F."/>
            <person name="Baker D."/>
            <person name="Gharbi K."/>
            <person name="Hall N."/>
            <person name="Watson M."/>
            <person name="Adriaenssens E.M."/>
            <person name="Foster-Nyarko E."/>
            <person name="Jarju S."/>
            <person name="Secka A."/>
            <person name="Antonio M."/>
            <person name="Oren A."/>
            <person name="Chaudhuri R.R."/>
            <person name="La Ragione R."/>
            <person name="Hildebrand F."/>
            <person name="Pallen M.J."/>
        </authorList>
    </citation>
    <scope>NUCLEOTIDE SEQUENCE</scope>
    <source>
        <strain evidence="3">9366</strain>
    </source>
</reference>
<feature type="domain" description="Gfo/Idh/MocA-like oxidoreductase N-terminal" evidence="1">
    <location>
        <begin position="4"/>
        <end position="121"/>
    </location>
</feature>
<evidence type="ECO:0000259" key="1">
    <source>
        <dbReference type="Pfam" id="PF01408"/>
    </source>
</evidence>
<dbReference type="PANTHER" id="PTHR43249">
    <property type="entry name" value="UDP-N-ACETYL-2-AMINO-2-DEOXY-D-GLUCURONATE OXIDASE"/>
    <property type="match status" value="1"/>
</dbReference>
<feature type="domain" description="GFO/IDH/MocA-like oxidoreductase" evidence="2">
    <location>
        <begin position="133"/>
        <end position="257"/>
    </location>
</feature>